<dbReference type="GO" id="GO:0015074">
    <property type="term" value="P:DNA integration"/>
    <property type="evidence" value="ECO:0007669"/>
    <property type="project" value="InterPro"/>
</dbReference>
<dbReference type="CDD" id="cd01647">
    <property type="entry name" value="RT_LTR"/>
    <property type="match status" value="1"/>
</dbReference>
<dbReference type="OrthoDB" id="8934543at2759"/>
<dbReference type="PANTHER" id="PTHR37984:SF15">
    <property type="entry name" value="INTEGRASE CATALYTIC DOMAIN-CONTAINING PROTEIN"/>
    <property type="match status" value="1"/>
</dbReference>
<reference evidence="3" key="1">
    <citation type="journal article" date="2023" name="Science">
        <title>Genome structures resolve the early diversification of teleost fishes.</title>
        <authorList>
            <person name="Parey E."/>
            <person name="Louis A."/>
            <person name="Montfort J."/>
            <person name="Bouchez O."/>
            <person name="Roques C."/>
            <person name="Iampietro C."/>
            <person name="Lluch J."/>
            <person name="Castinel A."/>
            <person name="Donnadieu C."/>
            <person name="Desvignes T."/>
            <person name="Floi Bucao C."/>
            <person name="Jouanno E."/>
            <person name="Wen M."/>
            <person name="Mejri S."/>
            <person name="Dirks R."/>
            <person name="Jansen H."/>
            <person name="Henkel C."/>
            <person name="Chen W.J."/>
            <person name="Zahm M."/>
            <person name="Cabau C."/>
            <person name="Klopp C."/>
            <person name="Thompson A.W."/>
            <person name="Robinson-Rechavi M."/>
            <person name="Braasch I."/>
            <person name="Lecointre G."/>
            <person name="Bobe J."/>
            <person name="Postlethwait J.H."/>
            <person name="Berthelot C."/>
            <person name="Roest Crollius H."/>
            <person name="Guiguen Y."/>
        </authorList>
    </citation>
    <scope>NUCLEOTIDE SEQUENCE</scope>
    <source>
        <strain evidence="3">WJC10195</strain>
    </source>
</reference>
<dbReference type="AlphaFoldDB" id="A0A9Q1EWN5"/>
<dbReference type="PROSITE" id="PS50994">
    <property type="entry name" value="INTEGRASE"/>
    <property type="match status" value="1"/>
</dbReference>
<dbReference type="InterPro" id="IPR043502">
    <property type="entry name" value="DNA/RNA_pol_sf"/>
</dbReference>
<dbReference type="InterPro" id="IPR050951">
    <property type="entry name" value="Retrovirus_Pol_polyprotein"/>
</dbReference>
<name>A0A9Q1EWN5_SYNKA</name>
<dbReference type="Gene3D" id="1.10.340.70">
    <property type="match status" value="1"/>
</dbReference>
<dbReference type="Gene3D" id="3.10.10.10">
    <property type="entry name" value="HIV Type 1 Reverse Transcriptase, subunit A, domain 1"/>
    <property type="match status" value="1"/>
</dbReference>
<sequence>MPVHYGTRYLPSFGFHVAQEGANLLDLDLFTGLGFSLRDESGTAILQVLPTVQQMWPALFDSLGCLTTFTHWPLVDPAVAPVIQPLRRLPLAFRDGVAAELTSLLEEGIIEPINTVPWVSNLVVSKKKTGGLHIGVDLRRVNKAVIPDRYPLPTSEELTTLFHGSKVFSKLDLHQGYLQVPLHPASRDLTVFVGKDEPWGWSPACAEAFCTLKAQLTTPPVLAHFNLSSSTLLTCDASAAAVGVVLSQVQDGVERPVTFASRALTPTEQRYSEGSPGPHNSALDFRFRPQATATVIRLRQYYYDLTFTPERDNVVADLLSCSIKAPTPSIPSDDGEPALIQTLYTPLQPAVSLEELKAVSDKDPILSTLRTFIRNGWLSHIPEELKPFARVKDELSCWADTCVSRGLCTVIQSALRSRILSMAHEGHLGIVKLKRRCCDLVWWPAIDREIEGLVRDCSACLLSGPPAPPPLQPLPWPSHPWEHVQLDICGEIHGHGVPHHQCFLVVIYDLHSKWPEVVPVGTVTSHAIIRILDGLFARWGLPKAVTTDNGPNIRLVLRFSGQPGCQAYPNRILQPTG</sequence>
<dbReference type="GO" id="GO:0003676">
    <property type="term" value="F:nucleic acid binding"/>
    <property type="evidence" value="ECO:0007669"/>
    <property type="project" value="InterPro"/>
</dbReference>
<accession>A0A9Q1EWN5</accession>
<proteinExistence type="predicted"/>
<dbReference type="InterPro" id="IPR012337">
    <property type="entry name" value="RNaseH-like_sf"/>
</dbReference>
<dbReference type="SUPFAM" id="SSF53098">
    <property type="entry name" value="Ribonuclease H-like"/>
    <property type="match status" value="1"/>
</dbReference>
<dbReference type="InterPro" id="IPR041588">
    <property type="entry name" value="Integrase_H2C2"/>
</dbReference>
<keyword evidence="4" id="KW-1185">Reference proteome</keyword>
<dbReference type="Pfam" id="PF17919">
    <property type="entry name" value="RT_RNaseH_2"/>
    <property type="match status" value="1"/>
</dbReference>
<evidence type="ECO:0000313" key="3">
    <source>
        <dbReference type="EMBL" id="KAJ8346437.1"/>
    </source>
</evidence>
<dbReference type="SUPFAM" id="SSF56672">
    <property type="entry name" value="DNA/RNA polymerases"/>
    <property type="match status" value="1"/>
</dbReference>
<dbReference type="InterPro" id="IPR041577">
    <property type="entry name" value="RT_RNaseH_2"/>
</dbReference>
<evidence type="ECO:0000313" key="4">
    <source>
        <dbReference type="Proteomes" id="UP001152622"/>
    </source>
</evidence>
<dbReference type="Gene3D" id="3.30.70.270">
    <property type="match status" value="1"/>
</dbReference>
<evidence type="ECO:0000256" key="1">
    <source>
        <dbReference type="ARBA" id="ARBA00039658"/>
    </source>
</evidence>
<dbReference type="Proteomes" id="UP001152622">
    <property type="component" value="Chromosome 11"/>
</dbReference>
<dbReference type="EMBL" id="JAINUF010000011">
    <property type="protein sequence ID" value="KAJ8346437.1"/>
    <property type="molecule type" value="Genomic_DNA"/>
</dbReference>
<gene>
    <name evidence="3" type="ORF">SKAU_G00278380</name>
</gene>
<protein>
    <recommendedName>
        <fullName evidence="1">Gypsy retrotransposon integrase-like protein 1</fullName>
    </recommendedName>
</protein>
<comment type="caution">
    <text evidence="3">The sequence shown here is derived from an EMBL/GenBank/DDBJ whole genome shotgun (WGS) entry which is preliminary data.</text>
</comment>
<dbReference type="InterPro" id="IPR036397">
    <property type="entry name" value="RNaseH_sf"/>
</dbReference>
<dbReference type="Pfam" id="PF17921">
    <property type="entry name" value="Integrase_H2C2"/>
    <property type="match status" value="1"/>
</dbReference>
<evidence type="ECO:0000259" key="2">
    <source>
        <dbReference type="PROSITE" id="PS50994"/>
    </source>
</evidence>
<organism evidence="3 4">
    <name type="scientific">Synaphobranchus kaupii</name>
    <name type="common">Kaup's arrowtooth eel</name>
    <dbReference type="NCBI Taxonomy" id="118154"/>
    <lineage>
        <taxon>Eukaryota</taxon>
        <taxon>Metazoa</taxon>
        <taxon>Chordata</taxon>
        <taxon>Craniata</taxon>
        <taxon>Vertebrata</taxon>
        <taxon>Euteleostomi</taxon>
        <taxon>Actinopterygii</taxon>
        <taxon>Neopterygii</taxon>
        <taxon>Teleostei</taxon>
        <taxon>Anguilliformes</taxon>
        <taxon>Synaphobranchidae</taxon>
        <taxon>Synaphobranchus</taxon>
    </lineage>
</organism>
<feature type="domain" description="Integrase catalytic" evidence="2">
    <location>
        <begin position="476"/>
        <end position="577"/>
    </location>
</feature>
<dbReference type="InterPro" id="IPR001584">
    <property type="entry name" value="Integrase_cat-core"/>
</dbReference>
<dbReference type="PANTHER" id="PTHR37984">
    <property type="entry name" value="PROTEIN CBG26694"/>
    <property type="match status" value="1"/>
</dbReference>
<dbReference type="InterPro" id="IPR043128">
    <property type="entry name" value="Rev_trsase/Diguanyl_cyclase"/>
</dbReference>
<dbReference type="Gene3D" id="3.30.420.10">
    <property type="entry name" value="Ribonuclease H-like superfamily/Ribonuclease H"/>
    <property type="match status" value="1"/>
</dbReference>